<feature type="chain" id="PRO_5012683901" evidence="1">
    <location>
        <begin position="23"/>
        <end position="134"/>
    </location>
</feature>
<sequence length="134" mass="12978">MVKITIVGVSVVCAMLAANATAVDQYVNLFVNEYQDQQAVAAAELADRGILGVLLGGLGLGNIGNLVSGITGGRGSAGNNLGNLLSGLTGGVVSLLGGGGSGGFLGGLRSGSVDLGGLVSNVAGVLDRTSCFKA</sequence>
<dbReference type="AlphaFoldDB" id="A0A1R1PC45"/>
<organism evidence="2 3">
    <name type="scientific">Zancudomyces culisetae</name>
    <name type="common">Gut fungus</name>
    <name type="synonym">Smittium culisetae</name>
    <dbReference type="NCBI Taxonomy" id="1213189"/>
    <lineage>
        <taxon>Eukaryota</taxon>
        <taxon>Fungi</taxon>
        <taxon>Fungi incertae sedis</taxon>
        <taxon>Zoopagomycota</taxon>
        <taxon>Kickxellomycotina</taxon>
        <taxon>Harpellomycetes</taxon>
        <taxon>Harpellales</taxon>
        <taxon>Legeriomycetaceae</taxon>
        <taxon>Zancudomyces</taxon>
    </lineage>
</organism>
<dbReference type="Proteomes" id="UP000188320">
    <property type="component" value="Unassembled WGS sequence"/>
</dbReference>
<proteinExistence type="predicted"/>
<name>A0A1R1PC45_ZANCU</name>
<evidence type="ECO:0000256" key="1">
    <source>
        <dbReference type="SAM" id="SignalP"/>
    </source>
</evidence>
<accession>A0A1R1PC45</accession>
<protein>
    <submittedName>
        <fullName evidence="2">Uncharacterized protein</fullName>
    </submittedName>
</protein>
<keyword evidence="3" id="KW-1185">Reference proteome</keyword>
<gene>
    <name evidence="2" type="ORF">AX774_g8107</name>
</gene>
<dbReference type="EMBL" id="LSSK01001912">
    <property type="protein sequence ID" value="OMH78511.1"/>
    <property type="molecule type" value="Genomic_DNA"/>
</dbReference>
<evidence type="ECO:0000313" key="2">
    <source>
        <dbReference type="EMBL" id="OMH78511.1"/>
    </source>
</evidence>
<reference evidence="3" key="1">
    <citation type="submission" date="2017-01" db="EMBL/GenBank/DDBJ databases">
        <authorList>
            <person name="Wang Y."/>
            <person name="White M."/>
            <person name="Kvist S."/>
            <person name="Moncalvo J.-M."/>
        </authorList>
    </citation>
    <scope>NUCLEOTIDE SEQUENCE [LARGE SCALE GENOMIC DNA]</scope>
    <source>
        <strain evidence="3">COL-18-3</strain>
    </source>
</reference>
<evidence type="ECO:0000313" key="3">
    <source>
        <dbReference type="Proteomes" id="UP000188320"/>
    </source>
</evidence>
<comment type="caution">
    <text evidence="2">The sequence shown here is derived from an EMBL/GenBank/DDBJ whole genome shotgun (WGS) entry which is preliminary data.</text>
</comment>
<feature type="signal peptide" evidence="1">
    <location>
        <begin position="1"/>
        <end position="22"/>
    </location>
</feature>
<keyword evidence="1" id="KW-0732">Signal</keyword>